<dbReference type="HOGENOM" id="CLU_117772_0_0_1"/>
<dbReference type="Proteomes" id="UP000019373">
    <property type="component" value="Unassembled WGS sequence"/>
</dbReference>
<dbReference type="GeneID" id="19243658"/>
<organism evidence="1 2">
    <name type="scientific">Endocarpon pusillum (strain Z07020 / HMAS-L-300199)</name>
    <name type="common">Lichen-forming fungus</name>
    <dbReference type="NCBI Taxonomy" id="1263415"/>
    <lineage>
        <taxon>Eukaryota</taxon>
        <taxon>Fungi</taxon>
        <taxon>Dikarya</taxon>
        <taxon>Ascomycota</taxon>
        <taxon>Pezizomycotina</taxon>
        <taxon>Eurotiomycetes</taxon>
        <taxon>Chaetothyriomycetidae</taxon>
        <taxon>Verrucariales</taxon>
        <taxon>Verrucariaceae</taxon>
        <taxon>Endocarpon</taxon>
    </lineage>
</organism>
<name>U1GBD1_ENDPU</name>
<dbReference type="RefSeq" id="XP_007804992.1">
    <property type="nucleotide sequence ID" value="XM_007806801.1"/>
</dbReference>
<reference evidence="2" key="1">
    <citation type="journal article" date="2014" name="BMC Genomics">
        <title>Genome characteristics reveal the impact of lichenization on lichen-forming fungus Endocarpon pusillum Hedwig (Verrucariales, Ascomycota).</title>
        <authorList>
            <person name="Wang Y.-Y."/>
            <person name="Liu B."/>
            <person name="Zhang X.-Y."/>
            <person name="Zhou Q.-M."/>
            <person name="Zhang T."/>
            <person name="Li H."/>
            <person name="Yu Y.-F."/>
            <person name="Zhang X.-L."/>
            <person name="Hao X.-Y."/>
            <person name="Wang M."/>
            <person name="Wang L."/>
            <person name="Wei J.-C."/>
        </authorList>
    </citation>
    <scope>NUCLEOTIDE SEQUENCE [LARGE SCALE GENOMIC DNA]</scope>
    <source>
        <strain evidence="2">Z07020 / HMAS-L-300199</strain>
    </source>
</reference>
<protein>
    <submittedName>
        <fullName evidence="1">Uncharacterized protein</fullName>
    </submittedName>
</protein>
<dbReference type="OMA" id="IGDPLHN"/>
<sequence>MPVEKNDSITVPLDKLKNDAIVPLKWQQIFQDRNSDYYLVNYENKSKVTEEEHVGMLFIEKSKVEEFKGVVKDGQITVSEKFQYGQPNKAGNKRFLVYHNKDNKPYQHRFVDNMLTKYGSMGAEALEKMGMMKPNEMVDLISGLELTLNILSP</sequence>
<dbReference type="OrthoDB" id="4537670at2759"/>
<dbReference type="EMBL" id="KE721433">
    <property type="protein sequence ID" value="ERF69343.1"/>
    <property type="molecule type" value="Genomic_DNA"/>
</dbReference>
<dbReference type="eggNOG" id="ENOG502SV5E">
    <property type="taxonomic scope" value="Eukaryota"/>
</dbReference>
<gene>
    <name evidence="1" type="ORF">EPUS_08816</name>
</gene>
<accession>U1GBD1</accession>
<keyword evidence="2" id="KW-1185">Reference proteome</keyword>
<proteinExistence type="predicted"/>
<dbReference type="AlphaFoldDB" id="U1GBD1"/>
<evidence type="ECO:0000313" key="1">
    <source>
        <dbReference type="EMBL" id="ERF69343.1"/>
    </source>
</evidence>
<evidence type="ECO:0000313" key="2">
    <source>
        <dbReference type="Proteomes" id="UP000019373"/>
    </source>
</evidence>